<sequence length="342" mass="38557">MNSRVTTSLVLQILRHGRSSGLCFSTAFPSQVIVCRSGTIGRRSILGFGAWERSFGSASPELAKAEADEKEKSIAETVNRAVGSRPDTGAVVSSYWGIMPSKITREDGTVWPWNCFRPSDAYTADLSIDLSRHHVPKTFLDKVAYRTVKLLRIPTDVFFQRRYGCRAMMLETVAAVPGMVGGMLLHLKSLRRFEYSGGWIKALLEEAENERMHLMTMVEIVNPKWYERLLVLAVQGVFFNAYFVLYLLSPKLAHRVVGYLEEEAIHSYTEFLKDLDSGAIPNVPAPAIAIDYWRLPKDARLKDVVLVIRADEAHHRDVNHFASDLRYQGKELKEAPAPIGYH</sequence>
<dbReference type="GO" id="GO:0005743">
    <property type="term" value="C:mitochondrial inner membrane"/>
    <property type="evidence" value="ECO:0007669"/>
    <property type="project" value="UniProtKB-SubCell"/>
</dbReference>
<dbReference type="GO" id="GO:0009916">
    <property type="term" value="F:alternative oxidase activity"/>
    <property type="evidence" value="ECO:0007669"/>
    <property type="project" value="UniProtKB-UniRule"/>
</dbReference>
<dbReference type="FunFam" id="1.20.1260.140:FF:000001">
    <property type="entry name" value="Ubiquinol oxidase"/>
    <property type="match status" value="1"/>
</dbReference>
<comment type="similarity">
    <text evidence="3 16">Belongs to the alternative oxidase family.</text>
</comment>
<dbReference type="PANTHER" id="PTHR31803">
    <property type="entry name" value="ALTERNATIVE OXIDASE"/>
    <property type="match status" value="1"/>
</dbReference>
<protein>
    <recommendedName>
        <fullName evidence="16">Ubiquinol oxidase</fullName>
        <ecNumber evidence="16">1.10.3.11</ecNumber>
    </recommendedName>
</protein>
<comment type="cofactor">
    <cofactor evidence="16">
        <name>Fe cation</name>
        <dbReference type="ChEBI" id="CHEBI:24875"/>
    </cofactor>
    <text evidence="16">Binds 2 iron ions per subunit.</text>
</comment>
<gene>
    <name evidence="17" type="primary">AOX2</name>
</gene>
<keyword evidence="13 16" id="KW-0408">Iron</keyword>
<evidence type="ECO:0000256" key="16">
    <source>
        <dbReference type="RuleBase" id="RU003779"/>
    </source>
</evidence>
<keyword evidence="10 16" id="KW-0249">Electron transport</keyword>
<evidence type="ECO:0000256" key="10">
    <source>
        <dbReference type="ARBA" id="ARBA00022982"/>
    </source>
</evidence>
<dbReference type="PANTHER" id="PTHR31803:SF6">
    <property type="entry name" value="UBIQUINOL OXIDASE 2, MITOCHONDRIAL"/>
    <property type="match status" value="1"/>
</dbReference>
<dbReference type="AlphaFoldDB" id="A0A5J6CNX8"/>
<proteinExistence type="evidence at transcript level"/>
<dbReference type="Pfam" id="PF01786">
    <property type="entry name" value="AOX"/>
    <property type="match status" value="1"/>
</dbReference>
<evidence type="ECO:0000256" key="4">
    <source>
        <dbReference type="ARBA" id="ARBA00022448"/>
    </source>
</evidence>
<comment type="subcellular location">
    <subcellularLocation>
        <location evidence="2">Mitochondrion inner membrane</location>
        <topology evidence="2">Multi-pass membrane protein</topology>
    </subcellularLocation>
</comment>
<evidence type="ECO:0000256" key="2">
    <source>
        <dbReference type="ARBA" id="ARBA00004448"/>
    </source>
</evidence>
<evidence type="ECO:0000256" key="7">
    <source>
        <dbReference type="ARBA" id="ARBA00022723"/>
    </source>
</evidence>
<evidence type="ECO:0000313" key="17">
    <source>
        <dbReference type="EMBL" id="QEQ43006.1"/>
    </source>
</evidence>
<keyword evidence="14" id="KW-0496">Mitochondrion</keyword>
<evidence type="ECO:0000256" key="6">
    <source>
        <dbReference type="ARBA" id="ARBA00022692"/>
    </source>
</evidence>
<keyword evidence="7 16" id="KW-0479">Metal-binding</keyword>
<dbReference type="CDD" id="cd01053">
    <property type="entry name" value="AOX"/>
    <property type="match status" value="1"/>
</dbReference>
<keyword evidence="8" id="KW-0999">Mitochondrion inner membrane</keyword>
<keyword evidence="5 16" id="KW-0679">Respiratory chain</keyword>
<dbReference type="GO" id="GO:0046872">
    <property type="term" value="F:metal ion binding"/>
    <property type="evidence" value="ECO:0007669"/>
    <property type="project" value="UniProtKB-UniRule"/>
</dbReference>
<organism evidence="17">
    <name type="scientific">Nymphaea alba</name>
    <name type="common">White water-lily</name>
    <name type="synonym">Castalia alba</name>
    <dbReference type="NCBI Taxonomy" id="34301"/>
    <lineage>
        <taxon>Eukaryota</taxon>
        <taxon>Viridiplantae</taxon>
        <taxon>Streptophyta</taxon>
        <taxon>Embryophyta</taxon>
        <taxon>Tracheophyta</taxon>
        <taxon>Spermatophyta</taxon>
        <taxon>Magnoliopsida</taxon>
        <taxon>Nymphaeales</taxon>
        <taxon>Nymphaeaceae</taxon>
        <taxon>Nymphaea</taxon>
    </lineage>
</organism>
<keyword evidence="12 16" id="KW-0560">Oxidoreductase</keyword>
<reference evidence="17" key="1">
    <citation type="submission" date="2019-02" db="EMBL/GenBank/DDBJ databases">
        <title>De novo transcriptome assembly reveals three alternative oxidase encoding genes in Nymphaea alba.</title>
        <authorList>
            <person name="Unlu E.S."/>
            <person name="Yildiz G.G."/>
        </authorList>
    </citation>
    <scope>NUCLEOTIDE SEQUENCE</scope>
</reference>
<evidence type="ECO:0000256" key="15">
    <source>
        <dbReference type="ARBA" id="ARBA00023136"/>
    </source>
</evidence>
<name>A0A5J6CNX8_NYMAL</name>
<keyword evidence="15 16" id="KW-0472">Membrane</keyword>
<dbReference type="Gene3D" id="1.20.1260.140">
    <property type="entry name" value="Alternative oxidase"/>
    <property type="match status" value="1"/>
</dbReference>
<dbReference type="GO" id="GO:0010230">
    <property type="term" value="P:alternative respiration"/>
    <property type="evidence" value="ECO:0007669"/>
    <property type="project" value="TreeGrafter"/>
</dbReference>
<dbReference type="GO" id="GO:0098803">
    <property type="term" value="C:respiratory chain complex"/>
    <property type="evidence" value="ECO:0007669"/>
    <property type="project" value="UniProtKB-UniRule"/>
</dbReference>
<evidence type="ECO:0000256" key="13">
    <source>
        <dbReference type="ARBA" id="ARBA00023004"/>
    </source>
</evidence>
<dbReference type="InterPro" id="IPR002680">
    <property type="entry name" value="AOX"/>
</dbReference>
<accession>A0A5J6CNX8</accession>
<evidence type="ECO:0000256" key="14">
    <source>
        <dbReference type="ARBA" id="ARBA00023128"/>
    </source>
</evidence>
<keyword evidence="11" id="KW-1133">Transmembrane helix</keyword>
<dbReference type="EMBL" id="MK575587">
    <property type="protein sequence ID" value="QEQ43006.1"/>
    <property type="molecule type" value="mRNA"/>
</dbReference>
<dbReference type="GO" id="GO:0106292">
    <property type="term" value="F:superoxide-generating NADPH oxidase activity"/>
    <property type="evidence" value="ECO:0007669"/>
    <property type="project" value="UniProtKB-ARBA"/>
</dbReference>
<dbReference type="GO" id="GO:0102721">
    <property type="term" value="F:ubiquinol:oxygen oxidoreductase activity"/>
    <property type="evidence" value="ECO:0007669"/>
    <property type="project" value="UniProtKB-EC"/>
</dbReference>
<keyword evidence="4" id="KW-0813">Transport</keyword>
<dbReference type="EC" id="1.10.3.11" evidence="16"/>
<evidence type="ECO:0000256" key="1">
    <source>
        <dbReference type="ARBA" id="ARBA00001192"/>
    </source>
</evidence>
<comment type="catalytic activity">
    <reaction evidence="1 16">
        <text>2 a ubiquinol + O2 = 2 a ubiquinone + 2 H2O</text>
        <dbReference type="Rhea" id="RHEA:30255"/>
        <dbReference type="Rhea" id="RHEA-COMP:9565"/>
        <dbReference type="Rhea" id="RHEA-COMP:9566"/>
        <dbReference type="ChEBI" id="CHEBI:15377"/>
        <dbReference type="ChEBI" id="CHEBI:15379"/>
        <dbReference type="ChEBI" id="CHEBI:16389"/>
        <dbReference type="ChEBI" id="CHEBI:17976"/>
        <dbReference type="EC" id="1.10.3.11"/>
    </reaction>
</comment>
<evidence type="ECO:0000256" key="3">
    <source>
        <dbReference type="ARBA" id="ARBA00008388"/>
    </source>
</evidence>
<keyword evidence="6 16" id="KW-0812">Transmembrane</keyword>
<evidence type="ECO:0000256" key="9">
    <source>
        <dbReference type="ARBA" id="ARBA00022946"/>
    </source>
</evidence>
<dbReference type="InterPro" id="IPR038659">
    <property type="entry name" value="AOX_sf"/>
</dbReference>
<evidence type="ECO:0000256" key="5">
    <source>
        <dbReference type="ARBA" id="ARBA00022660"/>
    </source>
</evidence>
<keyword evidence="9" id="KW-0809">Transit peptide</keyword>
<evidence type="ECO:0000256" key="11">
    <source>
        <dbReference type="ARBA" id="ARBA00022989"/>
    </source>
</evidence>
<evidence type="ECO:0000256" key="8">
    <source>
        <dbReference type="ARBA" id="ARBA00022792"/>
    </source>
</evidence>
<evidence type="ECO:0000256" key="12">
    <source>
        <dbReference type="ARBA" id="ARBA00023002"/>
    </source>
</evidence>